<comment type="similarity">
    <text evidence="3 11">Belongs to the membrane-bound acyltransferase family. Sterol o-acyltransferase subfamily.</text>
</comment>
<evidence type="ECO:0000256" key="10">
    <source>
        <dbReference type="ARBA" id="ARBA00023568"/>
    </source>
</evidence>
<feature type="active site" evidence="12">
    <location>
        <position position="472"/>
    </location>
</feature>
<evidence type="ECO:0000256" key="3">
    <source>
        <dbReference type="ARBA" id="ARBA00009010"/>
    </source>
</evidence>
<dbReference type="PANTHER" id="PTHR10408:SF7">
    <property type="entry name" value="DIACYLGLYCEROL O-ACYLTRANSFERASE 1"/>
    <property type="match status" value="1"/>
</dbReference>
<feature type="transmembrane region" description="Helical" evidence="14">
    <location>
        <begin position="124"/>
        <end position="145"/>
    </location>
</feature>
<proteinExistence type="inferred from homology"/>
<dbReference type="InterPro" id="IPR004299">
    <property type="entry name" value="MBOAT_fam"/>
</dbReference>
<dbReference type="Proteomes" id="UP000317494">
    <property type="component" value="Unassembled WGS sequence"/>
</dbReference>
<dbReference type="EMBL" id="QEAN01000280">
    <property type="protein sequence ID" value="TPX41203.1"/>
    <property type="molecule type" value="Genomic_DNA"/>
</dbReference>
<evidence type="ECO:0000256" key="7">
    <source>
        <dbReference type="ARBA" id="ARBA00022989"/>
    </source>
</evidence>
<comment type="caution">
    <text evidence="15">The sequence shown here is derived from an EMBL/GenBank/DDBJ whole genome shotgun (WGS) entry which is preliminary data.</text>
</comment>
<feature type="transmembrane region" description="Helical" evidence="14">
    <location>
        <begin position="451"/>
        <end position="471"/>
    </location>
</feature>
<feature type="transmembrane region" description="Helical" evidence="14">
    <location>
        <begin position="209"/>
        <end position="234"/>
    </location>
</feature>
<keyword evidence="6 11" id="KW-0256">Endoplasmic reticulum</keyword>
<feature type="region of interest" description="Disordered" evidence="13">
    <location>
        <begin position="1"/>
        <end position="91"/>
    </location>
</feature>
<evidence type="ECO:0000256" key="14">
    <source>
        <dbReference type="SAM" id="Phobius"/>
    </source>
</evidence>
<dbReference type="AlphaFoldDB" id="A0A507CPZ2"/>
<keyword evidence="5 14" id="KW-0812">Transmembrane</keyword>
<comment type="subcellular location">
    <subcellularLocation>
        <location evidence="1 11">Endoplasmic reticulum membrane</location>
        <topology evidence="1 11">Multi-pass membrane protein</topology>
    </subcellularLocation>
</comment>
<reference evidence="15 16" key="1">
    <citation type="journal article" date="2019" name="Sci. Rep.">
        <title>Comparative genomics of chytrid fungi reveal insights into the obligate biotrophic and pathogenic lifestyle of Synchytrium endobioticum.</title>
        <authorList>
            <person name="van de Vossenberg B.T.L.H."/>
            <person name="Warris S."/>
            <person name="Nguyen H.D.T."/>
            <person name="van Gent-Pelzer M.P.E."/>
            <person name="Joly D.L."/>
            <person name="van de Geest H.C."/>
            <person name="Bonants P.J.M."/>
            <person name="Smith D.S."/>
            <person name="Levesque C.A."/>
            <person name="van der Lee T.A.J."/>
        </authorList>
    </citation>
    <scope>NUCLEOTIDE SEQUENCE [LARGE SCALE GENOMIC DNA]</scope>
    <source>
        <strain evidence="15 16">MB42</strain>
    </source>
</reference>
<feature type="transmembrane region" description="Helical" evidence="14">
    <location>
        <begin position="165"/>
        <end position="188"/>
    </location>
</feature>
<evidence type="ECO:0000256" key="13">
    <source>
        <dbReference type="SAM" id="MobiDB-lite"/>
    </source>
</evidence>
<feature type="transmembrane region" description="Helical" evidence="14">
    <location>
        <begin position="382"/>
        <end position="406"/>
    </location>
</feature>
<keyword evidence="8 11" id="KW-0472">Membrane</keyword>
<evidence type="ECO:0000256" key="9">
    <source>
        <dbReference type="ARBA" id="ARBA00023315"/>
    </source>
</evidence>
<sequence length="563" mass="64485">MKPRSDHNNQSTGSKYHRYQMTMAEDERTGTTAPAEDIIPPVSIVESQVDTSPSEGDDSPDNLRQRRKAASRHSPNRQRQTSATPPPSANVAKVKKYSHALYIHTTVRASPLSKESPEQNYRGLLNLALILLFVSNARLVVENYAKYGLLVRFPYLERRMLVSELPYIALALLVQATHVLLAYAFELIALQNSQYMPRGGKYKVINQSLAWVIAIVEQINVLGCVTIACVIVWHKIVHPLAAFSIVMAATVTSLKLFSYAAVNHDLRLHMTDKKYEDLDSREAEALDGLKEESALVEIPYPKNLLLSDVLFFWVLPTLVYQTSYPRTPFRLDFCIKRLGEVIFCLLAFYTIASQYAAPTLANSLHYLDQGQYFKLVERILKLSVVSVSMWLVMFYGFFHAFLNLLAEITGFGDRRFYLPWWNSADIAQYWRLWNAPVYNWSKRHIYLPLVVNYKVPTLAATAMVFLVSAVLHEVIIGVPLHNINFWAFGGMLMQLPLVYVTRHMDHLRQRYFRSTSNLFDTMGNVIFWISFTIVGQPSITLAYYAQYHIVMRAPRSIHPKTFR</sequence>
<keyword evidence="9 11" id="KW-0012">Acyltransferase</keyword>
<dbReference type="PIRSF" id="PIRSF000439">
    <property type="entry name" value="Oat_ACAT_DAG_ARE"/>
    <property type="match status" value="1"/>
</dbReference>
<dbReference type="InterPro" id="IPR014371">
    <property type="entry name" value="Oat_ACAT_DAG_ARE"/>
</dbReference>
<evidence type="ECO:0000256" key="8">
    <source>
        <dbReference type="ARBA" id="ARBA00023136"/>
    </source>
</evidence>
<evidence type="ECO:0000313" key="16">
    <source>
        <dbReference type="Proteomes" id="UP000317494"/>
    </source>
</evidence>
<evidence type="ECO:0000256" key="6">
    <source>
        <dbReference type="ARBA" id="ARBA00022824"/>
    </source>
</evidence>
<evidence type="ECO:0000256" key="4">
    <source>
        <dbReference type="ARBA" id="ARBA00022679"/>
    </source>
</evidence>
<name>A0A507CPZ2_9FUNG</name>
<evidence type="ECO:0000256" key="12">
    <source>
        <dbReference type="PIRSR" id="PIRSR000439-1"/>
    </source>
</evidence>
<keyword evidence="7 14" id="KW-1133">Transmembrane helix</keyword>
<organism evidence="15 16">
    <name type="scientific">Synchytrium endobioticum</name>
    <dbReference type="NCBI Taxonomy" id="286115"/>
    <lineage>
        <taxon>Eukaryota</taxon>
        <taxon>Fungi</taxon>
        <taxon>Fungi incertae sedis</taxon>
        <taxon>Chytridiomycota</taxon>
        <taxon>Chytridiomycota incertae sedis</taxon>
        <taxon>Chytridiomycetes</taxon>
        <taxon>Synchytriales</taxon>
        <taxon>Synchytriaceae</taxon>
        <taxon>Synchytrium</taxon>
    </lineage>
</organism>
<accession>A0A507CPZ2</accession>
<feature type="transmembrane region" description="Helical" evidence="14">
    <location>
        <begin position="522"/>
        <end position="545"/>
    </location>
</feature>
<dbReference type="Pfam" id="PF03062">
    <property type="entry name" value="MBOAT"/>
    <property type="match status" value="1"/>
</dbReference>
<evidence type="ECO:0000313" key="15">
    <source>
        <dbReference type="EMBL" id="TPX41203.1"/>
    </source>
</evidence>
<dbReference type="VEuPathDB" id="FungiDB:SeMB42_g05673"/>
<feature type="compositionally biased region" description="Polar residues" evidence="13">
    <location>
        <begin position="45"/>
        <end position="54"/>
    </location>
</feature>
<evidence type="ECO:0000256" key="5">
    <source>
        <dbReference type="ARBA" id="ARBA00022692"/>
    </source>
</evidence>
<comment type="pathway">
    <text evidence="2">Lipid metabolism.</text>
</comment>
<feature type="compositionally biased region" description="Basic residues" evidence="13">
    <location>
        <begin position="65"/>
        <end position="76"/>
    </location>
</feature>
<dbReference type="GO" id="GO:0004144">
    <property type="term" value="F:diacylglycerol O-acyltransferase activity"/>
    <property type="evidence" value="ECO:0007669"/>
    <property type="project" value="UniProtKB-ARBA"/>
</dbReference>
<evidence type="ECO:0000256" key="1">
    <source>
        <dbReference type="ARBA" id="ARBA00004477"/>
    </source>
</evidence>
<feature type="transmembrane region" description="Helical" evidence="14">
    <location>
        <begin position="338"/>
        <end position="357"/>
    </location>
</feature>
<gene>
    <name evidence="15" type="ORF">SeMB42_g05673</name>
</gene>
<comment type="function">
    <text evidence="10">Sterol O-acyltransferase that catalyzes the formation of stery esters.</text>
</comment>
<keyword evidence="4 11" id="KW-0808">Transferase</keyword>
<dbReference type="PANTHER" id="PTHR10408">
    <property type="entry name" value="STEROL O-ACYLTRANSFERASE"/>
    <property type="match status" value="1"/>
</dbReference>
<feature type="transmembrane region" description="Helical" evidence="14">
    <location>
        <begin position="483"/>
        <end position="501"/>
    </location>
</feature>
<dbReference type="GO" id="GO:0019432">
    <property type="term" value="P:triglyceride biosynthetic process"/>
    <property type="evidence" value="ECO:0007669"/>
    <property type="project" value="TreeGrafter"/>
</dbReference>
<protein>
    <recommendedName>
        <fullName evidence="11">O-acyltransferase</fullName>
    </recommendedName>
</protein>
<dbReference type="STRING" id="286115.A0A507CPZ2"/>
<evidence type="ECO:0000256" key="11">
    <source>
        <dbReference type="PIRNR" id="PIRNR000439"/>
    </source>
</evidence>
<feature type="transmembrane region" description="Helical" evidence="14">
    <location>
        <begin position="240"/>
        <end position="262"/>
    </location>
</feature>
<evidence type="ECO:0000256" key="2">
    <source>
        <dbReference type="ARBA" id="ARBA00005189"/>
    </source>
</evidence>
<dbReference type="GO" id="GO:0005789">
    <property type="term" value="C:endoplasmic reticulum membrane"/>
    <property type="evidence" value="ECO:0007669"/>
    <property type="project" value="UniProtKB-SubCell"/>
</dbReference>
<keyword evidence="16" id="KW-1185">Reference proteome</keyword>